<evidence type="ECO:0000313" key="7">
    <source>
        <dbReference type="EMBL" id="QDU86825.1"/>
    </source>
</evidence>
<dbReference type="HAMAP" id="MF_00265">
    <property type="entry name" value="VapC_Nob1"/>
    <property type="match status" value="1"/>
</dbReference>
<evidence type="ECO:0000256" key="5">
    <source>
        <dbReference type="HAMAP-Rule" id="MF_00265"/>
    </source>
</evidence>
<proteinExistence type="inferred from homology"/>
<keyword evidence="1 5" id="KW-1277">Toxin-antitoxin system</keyword>
<dbReference type="GO" id="GO:0004540">
    <property type="term" value="F:RNA nuclease activity"/>
    <property type="evidence" value="ECO:0007669"/>
    <property type="project" value="InterPro"/>
</dbReference>
<evidence type="ECO:0000313" key="8">
    <source>
        <dbReference type="Proteomes" id="UP000317429"/>
    </source>
</evidence>
<feature type="domain" description="PIN" evidence="6">
    <location>
        <begin position="3"/>
        <end position="134"/>
    </location>
</feature>
<dbReference type="KEGG" id="pnd:Pla175_01780"/>
<gene>
    <name evidence="5" type="primary">vapC</name>
    <name evidence="7" type="ORF">Pla175_01780</name>
</gene>
<evidence type="ECO:0000256" key="3">
    <source>
        <dbReference type="ARBA" id="ARBA00022723"/>
    </source>
</evidence>
<dbReference type="OrthoDB" id="556169at2"/>
<comment type="cofactor">
    <cofactor evidence="5">
        <name>Mg(2+)</name>
        <dbReference type="ChEBI" id="CHEBI:18420"/>
    </cofactor>
</comment>
<keyword evidence="8" id="KW-1185">Reference proteome</keyword>
<dbReference type="AlphaFoldDB" id="A0A518D5S4"/>
<dbReference type="RefSeq" id="WP_145280401.1">
    <property type="nucleotide sequence ID" value="NZ_CP036291.1"/>
</dbReference>
<accession>A0A518D5S4</accession>
<dbReference type="GO" id="GO:0016788">
    <property type="term" value="F:hydrolase activity, acting on ester bonds"/>
    <property type="evidence" value="ECO:0007669"/>
    <property type="project" value="InterPro"/>
</dbReference>
<dbReference type="Pfam" id="PF01850">
    <property type="entry name" value="PIN"/>
    <property type="match status" value="1"/>
</dbReference>
<dbReference type="InterPro" id="IPR029060">
    <property type="entry name" value="PIN-like_dom_sf"/>
</dbReference>
<dbReference type="Gene3D" id="3.40.50.1010">
    <property type="entry name" value="5'-nuclease"/>
    <property type="match status" value="1"/>
</dbReference>
<protein>
    <recommendedName>
        <fullName evidence="5">Ribonuclease VapC</fullName>
        <shortName evidence="5">RNase VapC</shortName>
        <ecNumber evidence="5">3.1.-.-</ecNumber>
    </recommendedName>
    <alternativeName>
        <fullName evidence="5">Toxin VapC</fullName>
    </alternativeName>
</protein>
<feature type="binding site" evidence="5">
    <location>
        <position position="108"/>
    </location>
    <ligand>
        <name>Mg(2+)</name>
        <dbReference type="ChEBI" id="CHEBI:18420"/>
    </ligand>
</feature>
<evidence type="ECO:0000256" key="1">
    <source>
        <dbReference type="ARBA" id="ARBA00022649"/>
    </source>
</evidence>
<dbReference type="NCBIfam" id="TIGR00028">
    <property type="entry name" value="Mtu_PIN_fam"/>
    <property type="match status" value="1"/>
</dbReference>
<dbReference type="GO" id="GO:0090729">
    <property type="term" value="F:toxin activity"/>
    <property type="evidence" value="ECO:0007669"/>
    <property type="project" value="UniProtKB-KW"/>
</dbReference>
<name>A0A518D5S4_9BACT</name>
<keyword evidence="5" id="KW-0460">Magnesium</keyword>
<keyword evidence="3 5" id="KW-0479">Metal-binding</keyword>
<reference evidence="7 8" key="1">
    <citation type="submission" date="2019-02" db="EMBL/GenBank/DDBJ databases">
        <title>Deep-cultivation of Planctomycetes and their phenomic and genomic characterization uncovers novel biology.</title>
        <authorList>
            <person name="Wiegand S."/>
            <person name="Jogler M."/>
            <person name="Boedeker C."/>
            <person name="Pinto D."/>
            <person name="Vollmers J."/>
            <person name="Rivas-Marin E."/>
            <person name="Kohn T."/>
            <person name="Peeters S.H."/>
            <person name="Heuer A."/>
            <person name="Rast P."/>
            <person name="Oberbeckmann S."/>
            <person name="Bunk B."/>
            <person name="Jeske O."/>
            <person name="Meyerdierks A."/>
            <person name="Storesund J.E."/>
            <person name="Kallscheuer N."/>
            <person name="Luecker S."/>
            <person name="Lage O.M."/>
            <person name="Pohl T."/>
            <person name="Merkel B.J."/>
            <person name="Hornburger P."/>
            <person name="Mueller R.-W."/>
            <person name="Bruemmer F."/>
            <person name="Labrenz M."/>
            <person name="Spormann A.M."/>
            <person name="Op den Camp H."/>
            <person name="Overmann J."/>
            <person name="Amann R."/>
            <person name="Jetten M.S.M."/>
            <person name="Mascher T."/>
            <person name="Medema M.H."/>
            <person name="Devos D.P."/>
            <person name="Kaster A.-K."/>
            <person name="Ovreas L."/>
            <person name="Rohde M."/>
            <person name="Galperin M.Y."/>
            <person name="Jogler C."/>
        </authorList>
    </citation>
    <scope>NUCLEOTIDE SEQUENCE [LARGE SCALE GENOMIC DNA]</scope>
    <source>
        <strain evidence="7 8">Pla175</strain>
    </source>
</reference>
<comment type="function">
    <text evidence="5">Toxic component of a toxin-antitoxin (TA) system. An RNase.</text>
</comment>
<keyword evidence="5" id="KW-0800">Toxin</keyword>
<sequence>MKLIDTNVLIFAANKQSPNHGRVRRWCIEATASGEPIGLPWIAALGFLRISTSPHVFSPPLSMAEALSYLRDWLAIPSVKIVDDPPEHWEWLANVLIDTGWLGKKVTDASLASLALCQNASLVSCDQDFSRVKGLSWIDPLKD</sequence>
<dbReference type="InterPro" id="IPR002716">
    <property type="entry name" value="PIN_dom"/>
</dbReference>
<organism evidence="7 8">
    <name type="scientific">Pirellulimonas nuda</name>
    <dbReference type="NCBI Taxonomy" id="2528009"/>
    <lineage>
        <taxon>Bacteria</taxon>
        <taxon>Pseudomonadati</taxon>
        <taxon>Planctomycetota</taxon>
        <taxon>Planctomycetia</taxon>
        <taxon>Pirellulales</taxon>
        <taxon>Lacipirellulaceae</taxon>
        <taxon>Pirellulimonas</taxon>
    </lineage>
</organism>
<dbReference type="GO" id="GO:0045926">
    <property type="term" value="P:negative regulation of growth"/>
    <property type="evidence" value="ECO:0007669"/>
    <property type="project" value="UniProtKB-ARBA"/>
</dbReference>
<feature type="binding site" evidence="5">
    <location>
        <position position="5"/>
    </location>
    <ligand>
        <name>Mg(2+)</name>
        <dbReference type="ChEBI" id="CHEBI:18420"/>
    </ligand>
</feature>
<dbReference type="EMBL" id="CP036291">
    <property type="protein sequence ID" value="QDU86825.1"/>
    <property type="molecule type" value="Genomic_DNA"/>
</dbReference>
<dbReference type="Proteomes" id="UP000317429">
    <property type="component" value="Chromosome"/>
</dbReference>
<dbReference type="InterPro" id="IPR006226">
    <property type="entry name" value="Mtu_PIN"/>
</dbReference>
<keyword evidence="4 5" id="KW-0378">Hydrolase</keyword>
<dbReference type="EC" id="3.1.-.-" evidence="5"/>
<dbReference type="SUPFAM" id="SSF88723">
    <property type="entry name" value="PIN domain-like"/>
    <property type="match status" value="1"/>
</dbReference>
<dbReference type="GO" id="GO:0000287">
    <property type="term" value="F:magnesium ion binding"/>
    <property type="evidence" value="ECO:0007669"/>
    <property type="project" value="UniProtKB-UniRule"/>
</dbReference>
<comment type="similarity">
    <text evidence="5">Belongs to the PINc/VapC protein family.</text>
</comment>
<evidence type="ECO:0000259" key="6">
    <source>
        <dbReference type="Pfam" id="PF01850"/>
    </source>
</evidence>
<evidence type="ECO:0000256" key="2">
    <source>
        <dbReference type="ARBA" id="ARBA00022722"/>
    </source>
</evidence>
<evidence type="ECO:0000256" key="4">
    <source>
        <dbReference type="ARBA" id="ARBA00022801"/>
    </source>
</evidence>
<dbReference type="InterPro" id="IPR022907">
    <property type="entry name" value="VapC_family"/>
</dbReference>
<keyword evidence="2 5" id="KW-0540">Nuclease</keyword>